<dbReference type="KEGG" id="tjr:TherJR_0937"/>
<feature type="domain" description="4Fe-4S ferredoxin-type" evidence="9">
    <location>
        <begin position="235"/>
        <end position="265"/>
    </location>
</feature>
<keyword evidence="5" id="KW-0285">Flavoprotein</keyword>
<dbReference type="eggNOG" id="COG1148">
    <property type="taxonomic scope" value="Bacteria"/>
</dbReference>
<dbReference type="GO" id="GO:0051539">
    <property type="term" value="F:4 iron, 4 sulfur cluster binding"/>
    <property type="evidence" value="ECO:0007669"/>
    <property type="project" value="UniProtKB-KW"/>
</dbReference>
<evidence type="ECO:0000256" key="6">
    <source>
        <dbReference type="ARBA" id="ARBA00023002"/>
    </source>
</evidence>
<evidence type="ECO:0000313" key="11">
    <source>
        <dbReference type="Proteomes" id="UP000002377"/>
    </source>
</evidence>
<dbReference type="Gene3D" id="3.50.50.60">
    <property type="entry name" value="FAD/NAD(P)-binding domain"/>
    <property type="match status" value="1"/>
</dbReference>
<dbReference type="EMBL" id="CP002028">
    <property type="protein sequence ID" value="ADG81803.1"/>
    <property type="molecule type" value="Genomic_DNA"/>
</dbReference>
<dbReference type="Gene3D" id="3.30.70.3270">
    <property type="match status" value="1"/>
</dbReference>
<dbReference type="OrthoDB" id="9758544at2"/>
<comment type="similarity">
    <text evidence="2">Belongs to the HdrA family.</text>
</comment>
<protein>
    <submittedName>
        <fullName evidence="10">4Fe-4S ferredoxin iron-sulfur binding domain protein</fullName>
    </submittedName>
</protein>
<dbReference type="InterPro" id="IPR036188">
    <property type="entry name" value="FAD/NAD-bd_sf"/>
</dbReference>
<dbReference type="RefSeq" id="WP_013119822.1">
    <property type="nucleotide sequence ID" value="NC_014152.1"/>
</dbReference>
<keyword evidence="11" id="KW-1185">Reference proteome</keyword>
<dbReference type="STRING" id="635013.TherJR_0937"/>
<dbReference type="SUPFAM" id="SSF51905">
    <property type="entry name" value="FAD/NAD(P)-binding domain"/>
    <property type="match status" value="1"/>
</dbReference>
<dbReference type="Gene3D" id="3.40.50.720">
    <property type="entry name" value="NAD(P)-binding Rossmann-like Domain"/>
    <property type="match status" value="1"/>
</dbReference>
<evidence type="ECO:0000256" key="2">
    <source>
        <dbReference type="ARBA" id="ARBA00006561"/>
    </source>
</evidence>
<dbReference type="Pfam" id="PF12838">
    <property type="entry name" value="Fer4_7"/>
    <property type="match status" value="2"/>
</dbReference>
<evidence type="ECO:0000256" key="3">
    <source>
        <dbReference type="ARBA" id="ARBA00022485"/>
    </source>
</evidence>
<dbReference type="PANTHER" id="PTHR43498:SF1">
    <property type="entry name" value="COB--COM HETERODISULFIDE REDUCTASE IRON-SULFUR SUBUNIT A"/>
    <property type="match status" value="1"/>
</dbReference>
<dbReference type="PANTHER" id="PTHR43498">
    <property type="entry name" value="FERREDOXIN:COB-COM HETERODISULFIDE REDUCTASE SUBUNIT A"/>
    <property type="match status" value="1"/>
</dbReference>
<keyword evidence="5" id="KW-0274">FAD</keyword>
<dbReference type="InterPro" id="IPR039650">
    <property type="entry name" value="HdrA-like"/>
</dbReference>
<keyword evidence="7" id="KW-0408">Iron</keyword>
<evidence type="ECO:0000259" key="9">
    <source>
        <dbReference type="PROSITE" id="PS51379"/>
    </source>
</evidence>
<name>D5XDF5_THEPJ</name>
<evidence type="ECO:0000313" key="10">
    <source>
        <dbReference type="EMBL" id="ADG81803.1"/>
    </source>
</evidence>
<dbReference type="Pfam" id="PF13450">
    <property type="entry name" value="NAD_binding_8"/>
    <property type="match status" value="1"/>
</dbReference>
<feature type="domain" description="4Fe-4S ferredoxin-type" evidence="9">
    <location>
        <begin position="282"/>
        <end position="316"/>
    </location>
</feature>
<feature type="domain" description="4Fe-4S ferredoxin-type" evidence="9">
    <location>
        <begin position="617"/>
        <end position="646"/>
    </location>
</feature>
<keyword evidence="8" id="KW-0411">Iron-sulfur</keyword>
<organism evidence="10 11">
    <name type="scientific">Thermincola potens (strain JR)</name>
    <dbReference type="NCBI Taxonomy" id="635013"/>
    <lineage>
        <taxon>Bacteria</taxon>
        <taxon>Bacillati</taxon>
        <taxon>Bacillota</taxon>
        <taxon>Clostridia</taxon>
        <taxon>Eubacteriales</taxon>
        <taxon>Thermincolaceae</taxon>
        <taxon>Thermincola</taxon>
    </lineage>
</organism>
<evidence type="ECO:0000256" key="5">
    <source>
        <dbReference type="ARBA" id="ARBA00022827"/>
    </source>
</evidence>
<dbReference type="InterPro" id="IPR017900">
    <property type="entry name" value="4Fe4S_Fe_S_CS"/>
</dbReference>
<dbReference type="PROSITE" id="PS51379">
    <property type="entry name" value="4FE4S_FER_2"/>
    <property type="match status" value="4"/>
</dbReference>
<dbReference type="PROSITE" id="PS00198">
    <property type="entry name" value="4FE4S_FER_1"/>
    <property type="match status" value="2"/>
</dbReference>
<evidence type="ECO:0000256" key="1">
    <source>
        <dbReference type="ARBA" id="ARBA00001974"/>
    </source>
</evidence>
<keyword evidence="4" id="KW-0479">Metal-binding</keyword>
<sequence length="660" mass="71730">MKRIGVFVCWCGSNIGGVVDVPRVAEVAKSFPNVVFTQEYKYTCSEPGQEMMIQAIKEHNLERVVVASCSPRMHELTFRKTIARAGLNPYLLEMANLREHCSWIHPDNPEEATIKAISLVRKAVAKVAKVVPLQAGSIPITKRALIVGGGIAGIFAALDIADHGHEVVLLEKEATIGGKMALLDKTFPTLDCSACICTPKMVDAAQHPNITIMSYSEVESVSGYIGNFDVTIRKKARYVDINKCTGCGICETKCPTKVISEFEQGMGTRPCIYKPFPQAVPNKPVIDPVNCKKLKDGKCGVCAKVCPTGAINYEDKDELVSQKFGAIVMATGFELFDWTVYEEYGGGRYPDVITSMQFERLVNASGPTGGKIKRPSDHKIPETIVFVKCVGSRDEVKGKKYCSRACCMYTAKHATQACEKLPGADVYVFYMDVRTPGKMYDEFYTRTTEEYGAKYIRGRVSKIYQDGDKLIVLGEDTLVGKNVEIAADLVVLATAMVPVKEASELAQKVGFSYDNDGFFTEAHPKLQPVDTNTAGIFLAGCCQGPKDIPDTVAQACAAASKVTALFSKDQLATNPMISEVNQEKCVGCLLCSKVCPYKAISGKEITERVHGQEITRTVADVNSGLCQGCGACVPECRSGALNLKGFTNDQLLAEVDAACL</sequence>
<accession>D5XDF5</accession>
<dbReference type="InterPro" id="IPR017896">
    <property type="entry name" value="4Fe4S_Fe-S-bd"/>
</dbReference>
<evidence type="ECO:0000256" key="8">
    <source>
        <dbReference type="ARBA" id="ARBA00023014"/>
    </source>
</evidence>
<proteinExistence type="inferred from homology"/>
<reference evidence="10 11" key="1">
    <citation type="submission" date="2010-05" db="EMBL/GenBank/DDBJ databases">
        <title>Complete sequence of Thermincola sp. JR.</title>
        <authorList>
            <consortium name="US DOE Joint Genome Institute"/>
            <person name="Lucas S."/>
            <person name="Copeland A."/>
            <person name="Lapidus A."/>
            <person name="Cheng J.-F."/>
            <person name="Bruce D."/>
            <person name="Goodwin L."/>
            <person name="Pitluck S."/>
            <person name="Chertkov O."/>
            <person name="Detter J.C."/>
            <person name="Han C."/>
            <person name="Tapia R."/>
            <person name="Land M."/>
            <person name="Hauser L."/>
            <person name="Kyrpides N."/>
            <person name="Mikhailova N."/>
            <person name="Hazen T.C."/>
            <person name="Woyke T."/>
        </authorList>
    </citation>
    <scope>NUCLEOTIDE SEQUENCE [LARGE SCALE GENOMIC DNA]</scope>
    <source>
        <strain evidence="10 11">JR</strain>
    </source>
</reference>
<dbReference type="Gene3D" id="3.30.70.20">
    <property type="match status" value="2"/>
</dbReference>
<evidence type="ECO:0000256" key="7">
    <source>
        <dbReference type="ARBA" id="ARBA00023004"/>
    </source>
</evidence>
<dbReference type="SUPFAM" id="SSF54862">
    <property type="entry name" value="4Fe-4S ferredoxins"/>
    <property type="match status" value="1"/>
</dbReference>
<feature type="domain" description="4Fe-4S ferredoxin-type" evidence="9">
    <location>
        <begin position="576"/>
        <end position="605"/>
    </location>
</feature>
<comment type="cofactor">
    <cofactor evidence="1">
        <name>FAD</name>
        <dbReference type="ChEBI" id="CHEBI:57692"/>
    </cofactor>
</comment>
<dbReference type="GO" id="GO:0016491">
    <property type="term" value="F:oxidoreductase activity"/>
    <property type="evidence" value="ECO:0007669"/>
    <property type="project" value="UniProtKB-KW"/>
</dbReference>
<dbReference type="AlphaFoldDB" id="D5XDF5"/>
<dbReference type="HOGENOM" id="CLU_020302_0_0_9"/>
<gene>
    <name evidence="10" type="ordered locus">TherJR_0937</name>
</gene>
<evidence type="ECO:0000256" key="4">
    <source>
        <dbReference type="ARBA" id="ARBA00022723"/>
    </source>
</evidence>
<dbReference type="Proteomes" id="UP000002377">
    <property type="component" value="Chromosome"/>
</dbReference>
<keyword evidence="3" id="KW-0004">4Fe-4S</keyword>
<keyword evidence="6" id="KW-0560">Oxidoreductase</keyword>
<dbReference type="GO" id="GO:0046872">
    <property type="term" value="F:metal ion binding"/>
    <property type="evidence" value="ECO:0007669"/>
    <property type="project" value="UniProtKB-KW"/>
</dbReference>